<evidence type="ECO:0000313" key="1">
    <source>
        <dbReference type="EMBL" id="AGT34625.1"/>
    </source>
</evidence>
<dbReference type="AlphaFoldDB" id="S5Z5T1"/>
<dbReference type="EMBL" id="CP006646">
    <property type="protein sequence ID" value="AGT34625.1"/>
    <property type="molecule type" value="Genomic_DNA"/>
</dbReference>
<keyword evidence="2" id="KW-1185">Reference proteome</keyword>
<dbReference type="HOGENOM" id="CLU_2748403_0_0_2"/>
<proteinExistence type="predicted"/>
<organism evidence="1 2">
    <name type="scientific">Thermofilum adornatum</name>
    <dbReference type="NCBI Taxonomy" id="1365176"/>
    <lineage>
        <taxon>Archaea</taxon>
        <taxon>Thermoproteota</taxon>
        <taxon>Thermoprotei</taxon>
        <taxon>Thermofilales</taxon>
        <taxon>Thermofilaceae</taxon>
        <taxon>Thermofilum</taxon>
    </lineage>
</organism>
<evidence type="ECO:0000313" key="2">
    <source>
        <dbReference type="Proteomes" id="UP000015543"/>
    </source>
</evidence>
<gene>
    <name evidence="1" type="ORF">N186_01140</name>
</gene>
<dbReference type="Proteomes" id="UP000015543">
    <property type="component" value="Chromosome"/>
</dbReference>
<dbReference type="KEGG" id="thb:N186_01140"/>
<name>S5Z5T1_9CREN</name>
<sequence length="70" mass="8174">MPLEKQKDERRQELCPVIVRTELRAHPLYFGVDACLPEVMHALAQKAKELLRLRRPVGPAIRLLESEWVE</sequence>
<accession>S5Z5T1</accession>
<protein>
    <submittedName>
        <fullName evidence="1">Uncharacterized protein</fullName>
    </submittedName>
</protein>
<reference evidence="1 2" key="1">
    <citation type="journal article" date="2013" name="Genome Announc.">
        <title>Complete Genomic Sequence of 'Thermofilum adornatus' Strain 1910bT, a Hyperthermophilic Anaerobic Organotrophic Crenarchaeon.</title>
        <authorList>
            <person name="Dominova I.N."/>
            <person name="Kublanov I.V."/>
            <person name="Podosokorskaya O.A."/>
            <person name="Derbikova K.S."/>
            <person name="Patrushev M.V."/>
            <person name="Toshchakov S.V."/>
        </authorList>
    </citation>
    <scope>NUCLEOTIDE SEQUENCE [LARGE SCALE GENOMIC DNA]</scope>
    <source>
        <strain evidence="2">1910b</strain>
    </source>
</reference>